<protein>
    <submittedName>
        <fullName evidence="2">Uncharacterized protein</fullName>
    </submittedName>
</protein>
<sequence length="206" mass="21907">MVPSHASIHRGSLVSIVLKADQGTGRQVTGQVSDLLTRGNHPRGVKVRLLDGRVGRVQSLVMPSDAFNTTGQGQGQGRGYSSGGGGGGGYGQVPAPYTGGYDPRPPQQDSSSWSAQTQTGYGGQDGFRGHGNEGERFIDPSERSEQVEYLQSYEDARPPTQEERDRATLQRDFPSLDGSLVAAIYTDNEGNLSACRELLQAIGADP</sequence>
<dbReference type="PANTHER" id="PTHR40069">
    <property type="entry name" value="YWBE PROTEIN"/>
    <property type="match status" value="1"/>
</dbReference>
<evidence type="ECO:0000313" key="3">
    <source>
        <dbReference type="Proteomes" id="UP000013776"/>
    </source>
</evidence>
<dbReference type="eggNOG" id="ENOG502SA6U">
    <property type="taxonomic scope" value="Eukaryota"/>
</dbReference>
<feature type="compositionally biased region" description="Polar residues" evidence="1">
    <location>
        <begin position="107"/>
        <end position="119"/>
    </location>
</feature>
<dbReference type="Proteomes" id="UP000013776">
    <property type="component" value="Unassembled WGS sequence"/>
</dbReference>
<proteinExistence type="predicted"/>
<dbReference type="PANTHER" id="PTHR40069:SF1">
    <property type="entry name" value="YWBE PROTEIN"/>
    <property type="match status" value="1"/>
</dbReference>
<dbReference type="EMBL" id="CAHR02000108">
    <property type="protein sequence ID" value="CCG82896.1"/>
    <property type="molecule type" value="Genomic_DNA"/>
</dbReference>
<reference evidence="2 3" key="1">
    <citation type="journal article" date="2013" name="MBio">
        <title>Genome sequencing of the plant pathogen Taphrina deformans, the causal agent of peach leaf curl.</title>
        <authorList>
            <person name="Cisse O.H."/>
            <person name="Almeida J.M.G.C.F."/>
            <person name="Fonseca A."/>
            <person name="Kumar A.A."/>
            <person name="Salojaervi J."/>
            <person name="Overmyer K."/>
            <person name="Hauser P.M."/>
            <person name="Pagni M."/>
        </authorList>
    </citation>
    <scope>NUCLEOTIDE SEQUENCE [LARGE SCALE GENOMIC DNA]</scope>
    <source>
        <strain evidence="3">PYCC 5710 / ATCC 11124 / CBS 356.35 / IMI 108563 / JCM 9778 / NBRC 8474</strain>
    </source>
</reference>
<evidence type="ECO:0000256" key="1">
    <source>
        <dbReference type="SAM" id="MobiDB-lite"/>
    </source>
</evidence>
<dbReference type="VEuPathDB" id="FungiDB:TAPDE_003047"/>
<comment type="caution">
    <text evidence="2">The sequence shown here is derived from an EMBL/GenBank/DDBJ whole genome shotgun (WGS) entry which is preliminary data.</text>
</comment>
<evidence type="ECO:0000313" key="2">
    <source>
        <dbReference type="EMBL" id="CCG82896.1"/>
    </source>
</evidence>
<feature type="compositionally biased region" description="Basic and acidic residues" evidence="1">
    <location>
        <begin position="127"/>
        <end position="146"/>
    </location>
</feature>
<accession>R4XEJ5</accession>
<keyword evidence="3" id="KW-1185">Reference proteome</keyword>
<organism evidence="2 3">
    <name type="scientific">Taphrina deformans (strain PYCC 5710 / ATCC 11124 / CBS 356.35 / IMI 108563 / JCM 9778 / NBRC 8474)</name>
    <name type="common">Peach leaf curl fungus</name>
    <name type="synonym">Lalaria deformans</name>
    <dbReference type="NCBI Taxonomy" id="1097556"/>
    <lineage>
        <taxon>Eukaryota</taxon>
        <taxon>Fungi</taxon>
        <taxon>Dikarya</taxon>
        <taxon>Ascomycota</taxon>
        <taxon>Taphrinomycotina</taxon>
        <taxon>Taphrinomycetes</taxon>
        <taxon>Taphrinales</taxon>
        <taxon>Taphrinaceae</taxon>
        <taxon>Taphrina</taxon>
    </lineage>
</organism>
<dbReference type="AlphaFoldDB" id="R4XEJ5"/>
<dbReference type="OrthoDB" id="20105at2759"/>
<feature type="compositionally biased region" description="Basic and acidic residues" evidence="1">
    <location>
        <begin position="154"/>
        <end position="169"/>
    </location>
</feature>
<feature type="region of interest" description="Disordered" evidence="1">
    <location>
        <begin position="61"/>
        <end position="172"/>
    </location>
</feature>
<name>R4XEJ5_TAPDE</name>
<dbReference type="Pfam" id="PF09962">
    <property type="entry name" value="DUF2196"/>
    <property type="match status" value="1"/>
</dbReference>
<gene>
    <name evidence="2" type="ORF">TAPDE_003047</name>
</gene>
<feature type="compositionally biased region" description="Gly residues" evidence="1">
    <location>
        <begin position="72"/>
        <end position="91"/>
    </location>
</feature>
<dbReference type="InterPro" id="IPR019240">
    <property type="entry name" value="DUF2196"/>
</dbReference>
<dbReference type="NCBIfam" id="TIGR03833">
    <property type="entry name" value="YwbE family protein"/>
    <property type="match status" value="1"/>
</dbReference>